<accession>A0A0E9WFC2</accession>
<dbReference type="AlphaFoldDB" id="A0A0E9WFC2"/>
<reference evidence="1" key="1">
    <citation type="submission" date="2014-11" db="EMBL/GenBank/DDBJ databases">
        <authorList>
            <person name="Amaro Gonzalez C."/>
        </authorList>
    </citation>
    <scope>NUCLEOTIDE SEQUENCE</scope>
</reference>
<proteinExistence type="predicted"/>
<reference evidence="1" key="2">
    <citation type="journal article" date="2015" name="Fish Shellfish Immunol.">
        <title>Early steps in the European eel (Anguilla anguilla)-Vibrio vulnificus interaction in the gills: Role of the RtxA13 toxin.</title>
        <authorList>
            <person name="Callol A."/>
            <person name="Pajuelo D."/>
            <person name="Ebbesson L."/>
            <person name="Teles M."/>
            <person name="MacKenzie S."/>
            <person name="Amaro C."/>
        </authorList>
    </citation>
    <scope>NUCLEOTIDE SEQUENCE</scope>
</reference>
<sequence length="54" mass="6102">MAPSPVKMYLLEDTAAALFLLLYTEAQKEVSLSLYCSAVRYTHTVQLDIFTQCN</sequence>
<name>A0A0E9WFC2_ANGAN</name>
<dbReference type="EMBL" id="GBXM01019520">
    <property type="protein sequence ID" value="JAH89057.1"/>
    <property type="molecule type" value="Transcribed_RNA"/>
</dbReference>
<organism evidence="1">
    <name type="scientific">Anguilla anguilla</name>
    <name type="common">European freshwater eel</name>
    <name type="synonym">Muraena anguilla</name>
    <dbReference type="NCBI Taxonomy" id="7936"/>
    <lineage>
        <taxon>Eukaryota</taxon>
        <taxon>Metazoa</taxon>
        <taxon>Chordata</taxon>
        <taxon>Craniata</taxon>
        <taxon>Vertebrata</taxon>
        <taxon>Euteleostomi</taxon>
        <taxon>Actinopterygii</taxon>
        <taxon>Neopterygii</taxon>
        <taxon>Teleostei</taxon>
        <taxon>Anguilliformes</taxon>
        <taxon>Anguillidae</taxon>
        <taxon>Anguilla</taxon>
    </lineage>
</organism>
<protein>
    <submittedName>
        <fullName evidence="1">Uncharacterized protein</fullName>
    </submittedName>
</protein>
<evidence type="ECO:0000313" key="1">
    <source>
        <dbReference type="EMBL" id="JAH89057.1"/>
    </source>
</evidence>